<name>A0A7W6DL49_9RHOB</name>
<reference evidence="2 3" key="1">
    <citation type="submission" date="2020-08" db="EMBL/GenBank/DDBJ databases">
        <title>Genomic Encyclopedia of Type Strains, Phase IV (KMG-IV): sequencing the most valuable type-strain genomes for metagenomic binning, comparative biology and taxonomic classification.</title>
        <authorList>
            <person name="Goeker M."/>
        </authorList>
    </citation>
    <scope>NUCLEOTIDE SEQUENCE [LARGE SCALE GENOMIC DNA]</scope>
    <source>
        <strain evidence="2 3">DSM 102235</strain>
    </source>
</reference>
<keyword evidence="3" id="KW-1185">Reference proteome</keyword>
<accession>A0A7W6DL49</accession>
<comment type="caution">
    <text evidence="2">The sequence shown here is derived from an EMBL/GenBank/DDBJ whole genome shotgun (WGS) entry which is preliminary data.</text>
</comment>
<dbReference type="RefSeq" id="WP_183964627.1">
    <property type="nucleotide sequence ID" value="NZ_BAABBZ010000059.1"/>
</dbReference>
<dbReference type="CDD" id="cd04333">
    <property type="entry name" value="ProX_deacylase"/>
    <property type="match status" value="1"/>
</dbReference>
<evidence type="ECO:0000313" key="2">
    <source>
        <dbReference type="EMBL" id="MBB3985251.1"/>
    </source>
</evidence>
<dbReference type="Pfam" id="PF04073">
    <property type="entry name" value="tRNA_edit"/>
    <property type="match status" value="1"/>
</dbReference>
<dbReference type="EMBL" id="JACIEJ010000003">
    <property type="protein sequence ID" value="MBB3985251.1"/>
    <property type="molecule type" value="Genomic_DNA"/>
</dbReference>
<dbReference type="SUPFAM" id="SSF55826">
    <property type="entry name" value="YbaK/ProRS associated domain"/>
    <property type="match status" value="1"/>
</dbReference>
<dbReference type="GO" id="GO:0002161">
    <property type="term" value="F:aminoacyl-tRNA deacylase activity"/>
    <property type="evidence" value="ECO:0007669"/>
    <property type="project" value="InterPro"/>
</dbReference>
<organism evidence="2 3">
    <name type="scientific">Sagittula marina</name>
    <dbReference type="NCBI Taxonomy" id="943940"/>
    <lineage>
        <taxon>Bacteria</taxon>
        <taxon>Pseudomonadati</taxon>
        <taxon>Pseudomonadota</taxon>
        <taxon>Alphaproteobacteria</taxon>
        <taxon>Rhodobacterales</taxon>
        <taxon>Roseobacteraceae</taxon>
        <taxon>Sagittula</taxon>
    </lineage>
</organism>
<evidence type="ECO:0000313" key="3">
    <source>
        <dbReference type="Proteomes" id="UP000541426"/>
    </source>
</evidence>
<evidence type="ECO:0000259" key="1">
    <source>
        <dbReference type="Pfam" id="PF04073"/>
    </source>
</evidence>
<dbReference type="PANTHER" id="PTHR30411">
    <property type="entry name" value="CYTOPLASMIC PROTEIN"/>
    <property type="match status" value="1"/>
</dbReference>
<dbReference type="InterPro" id="IPR036754">
    <property type="entry name" value="YbaK/aa-tRNA-synt-asso_dom_sf"/>
</dbReference>
<sequence>MSKSLKRVRAAIEAASLASDIREVDKARTAQEAADTVGCHLDQIAKSIIFRAETSGEAVLFLTAGGNRVSAEKATLVAGEPLGKADAALIRAQTGFAIGGVSPLGHLNPIRAWLDPRLLDFDVVWAAAGTPRHLFDVPPTVLMTLTGAETADFTEESANSPPPTC</sequence>
<dbReference type="Gene3D" id="3.90.960.10">
    <property type="entry name" value="YbaK/aminoacyl-tRNA synthetase-associated domain"/>
    <property type="match status" value="1"/>
</dbReference>
<gene>
    <name evidence="2" type="ORF">GGQ68_001580</name>
</gene>
<feature type="domain" description="YbaK/aminoacyl-tRNA synthetase-associated" evidence="1">
    <location>
        <begin position="26"/>
        <end position="143"/>
    </location>
</feature>
<dbReference type="InterPro" id="IPR007214">
    <property type="entry name" value="YbaK/aa-tRNA-synth-assoc-dom"/>
</dbReference>
<dbReference type="AlphaFoldDB" id="A0A7W6DL49"/>
<protein>
    <submittedName>
        <fullName evidence="2">Prolyl-tRNA editing enzyme YbaK/EbsC (Cys-tRNA(Pro) deacylase)</fullName>
    </submittedName>
</protein>
<dbReference type="Proteomes" id="UP000541426">
    <property type="component" value="Unassembled WGS sequence"/>
</dbReference>
<dbReference type="PANTHER" id="PTHR30411:SF1">
    <property type="entry name" value="CYTOPLASMIC PROTEIN"/>
    <property type="match status" value="1"/>
</dbReference>
<proteinExistence type="predicted"/>